<sequence length="399" mass="43926">MAHISFEESIKILSENLPKSKGSEKVFLENALNRVLAKDIIAKFNNPYKETASMDGYAIKYLDQDGELKIIGKNPAGSFEFNKLKSGEAIKTYTGSFMPDGADTLVPIENVEVKGNKLKILKKVEKGFAVREIGEDFKKGDVLIKKGKVIKSAEIGVLASLGIPVVDVVKKPIVSIISTGEEIVDLDSKYEIGQIRSSNNYTLTALARSLGFIGINLGIAGDNKKEIKEKILDGLKNSDVVITTGGVSVGDFDFVKEITSEFEVLFYGVNIKPGQWVMVAKAGEKYIVSLPGFPYSSFVTFLLYALPILESLENKKVTKKIKAKLLHNFVKTNPKYQFVAVNITFDGSFYVDTIGKKQGSSGILTNLINNKALMCLKEGTYELKKGEDVDVLVYDDLFR</sequence>
<name>A0ABX5VA37_9BACT</name>
<dbReference type="CDD" id="cd00887">
    <property type="entry name" value="MoeA"/>
    <property type="match status" value="1"/>
</dbReference>
<proteinExistence type="inferred from homology"/>
<accession>A0ABX5VA37</accession>
<reference evidence="8 9" key="1">
    <citation type="submission" date="2019-05" db="EMBL/GenBank/DDBJ databases">
        <title>A comparative analysis of the Nautiliaceae.</title>
        <authorList>
            <person name="Grosche A."/>
            <person name="Smedile F."/>
            <person name="Vetriani C."/>
        </authorList>
    </citation>
    <scope>NUCLEOTIDE SEQUENCE [LARGE SCALE GENOMIC DNA]</scope>
    <source>
        <strain evidence="8 9">TB-2</strain>
    </source>
</reference>
<dbReference type="SUPFAM" id="SSF63882">
    <property type="entry name" value="MoeA N-terminal region -like"/>
    <property type="match status" value="1"/>
</dbReference>
<evidence type="ECO:0000256" key="1">
    <source>
        <dbReference type="ARBA" id="ARBA00002901"/>
    </source>
</evidence>
<keyword evidence="6" id="KW-0479">Metal-binding</keyword>
<keyword evidence="4 6" id="KW-0501">Molybdenum cofactor biosynthesis</keyword>
<evidence type="ECO:0000256" key="6">
    <source>
        <dbReference type="RuleBase" id="RU365090"/>
    </source>
</evidence>
<keyword evidence="9" id="KW-1185">Reference proteome</keyword>
<dbReference type="EC" id="2.10.1.1" evidence="6"/>
<dbReference type="EMBL" id="CP040463">
    <property type="protein sequence ID" value="QCT93714.1"/>
    <property type="molecule type" value="Genomic_DNA"/>
</dbReference>
<evidence type="ECO:0000313" key="8">
    <source>
        <dbReference type="EMBL" id="QCT93714.1"/>
    </source>
</evidence>
<comment type="similarity">
    <text evidence="3 6">Belongs to the MoeA family.</text>
</comment>
<evidence type="ECO:0000313" key="9">
    <source>
        <dbReference type="Proteomes" id="UP000306825"/>
    </source>
</evidence>
<evidence type="ECO:0000256" key="2">
    <source>
        <dbReference type="ARBA" id="ARBA00005046"/>
    </source>
</evidence>
<dbReference type="Pfam" id="PF03453">
    <property type="entry name" value="MoeA_N"/>
    <property type="match status" value="1"/>
</dbReference>
<dbReference type="Proteomes" id="UP000306825">
    <property type="component" value="Chromosome"/>
</dbReference>
<dbReference type="SUPFAM" id="SSF53218">
    <property type="entry name" value="Molybdenum cofactor biosynthesis proteins"/>
    <property type="match status" value="1"/>
</dbReference>
<protein>
    <recommendedName>
        <fullName evidence="6">Molybdopterin molybdenumtransferase</fullName>
        <ecNumber evidence="6">2.10.1.1</ecNumber>
    </recommendedName>
</protein>
<keyword evidence="6" id="KW-0460">Magnesium</keyword>
<dbReference type="Gene3D" id="3.90.105.10">
    <property type="entry name" value="Molybdopterin biosynthesis moea protein, domain 2"/>
    <property type="match status" value="1"/>
</dbReference>
<comment type="cofactor">
    <cofactor evidence="6">
        <name>Mg(2+)</name>
        <dbReference type="ChEBI" id="CHEBI:18420"/>
    </cofactor>
</comment>
<evidence type="ECO:0000256" key="4">
    <source>
        <dbReference type="ARBA" id="ARBA00023150"/>
    </source>
</evidence>
<dbReference type="RefSeq" id="WP_138322716.1">
    <property type="nucleotide sequence ID" value="NZ_CP040463.1"/>
</dbReference>
<organism evidence="8 9">
    <name type="scientific">Caminibacter mediatlanticus TB-2</name>
    <dbReference type="NCBI Taxonomy" id="391592"/>
    <lineage>
        <taxon>Bacteria</taxon>
        <taxon>Pseudomonadati</taxon>
        <taxon>Campylobacterota</taxon>
        <taxon>Epsilonproteobacteria</taxon>
        <taxon>Nautiliales</taxon>
        <taxon>Nautiliaceae</taxon>
        <taxon>Caminibacter</taxon>
    </lineage>
</organism>
<gene>
    <name evidence="8" type="ORF">FE773_00465</name>
</gene>
<dbReference type="NCBIfam" id="TIGR00177">
    <property type="entry name" value="molyb_syn"/>
    <property type="match status" value="1"/>
</dbReference>
<keyword evidence="6" id="KW-0500">Molybdenum</keyword>
<dbReference type="Pfam" id="PF03454">
    <property type="entry name" value="MoeA_C"/>
    <property type="match status" value="1"/>
</dbReference>
<dbReference type="SMART" id="SM00852">
    <property type="entry name" value="MoCF_biosynth"/>
    <property type="match status" value="1"/>
</dbReference>
<dbReference type="InterPro" id="IPR005110">
    <property type="entry name" value="MoeA_linker/N"/>
</dbReference>
<dbReference type="SUPFAM" id="SSF63867">
    <property type="entry name" value="MoeA C-terminal domain-like"/>
    <property type="match status" value="1"/>
</dbReference>
<keyword evidence="6" id="KW-0808">Transferase</keyword>
<dbReference type="InterPro" id="IPR005111">
    <property type="entry name" value="MoeA_C_domain_IV"/>
</dbReference>
<dbReference type="PANTHER" id="PTHR10192">
    <property type="entry name" value="MOLYBDOPTERIN BIOSYNTHESIS PROTEIN"/>
    <property type="match status" value="1"/>
</dbReference>
<dbReference type="InterPro" id="IPR001453">
    <property type="entry name" value="MoaB/Mog_dom"/>
</dbReference>
<dbReference type="Gene3D" id="3.40.980.10">
    <property type="entry name" value="MoaB/Mog-like domain"/>
    <property type="match status" value="1"/>
</dbReference>
<evidence type="ECO:0000256" key="5">
    <source>
        <dbReference type="ARBA" id="ARBA00047317"/>
    </source>
</evidence>
<dbReference type="Gene3D" id="2.170.190.11">
    <property type="entry name" value="Molybdopterin biosynthesis moea protein, domain 3"/>
    <property type="match status" value="1"/>
</dbReference>
<comment type="pathway">
    <text evidence="2 6">Cofactor biosynthesis; molybdopterin biosynthesis.</text>
</comment>
<feature type="domain" description="MoaB/Mog" evidence="7">
    <location>
        <begin position="175"/>
        <end position="311"/>
    </location>
</feature>
<dbReference type="InterPro" id="IPR036688">
    <property type="entry name" value="MoeA_C_domain_IV_sf"/>
</dbReference>
<dbReference type="Gene3D" id="2.40.340.10">
    <property type="entry name" value="MoeA, C-terminal, domain IV"/>
    <property type="match status" value="1"/>
</dbReference>
<evidence type="ECO:0000259" key="7">
    <source>
        <dbReference type="SMART" id="SM00852"/>
    </source>
</evidence>
<dbReference type="Pfam" id="PF00994">
    <property type="entry name" value="MoCF_biosynth"/>
    <property type="match status" value="1"/>
</dbReference>
<comment type="function">
    <text evidence="1 6">Catalyzes the insertion of molybdate into adenylated molybdopterin with the concomitant release of AMP.</text>
</comment>
<dbReference type="InterPro" id="IPR036425">
    <property type="entry name" value="MoaB/Mog-like_dom_sf"/>
</dbReference>
<dbReference type="InterPro" id="IPR038987">
    <property type="entry name" value="MoeA-like"/>
</dbReference>
<evidence type="ECO:0000256" key="3">
    <source>
        <dbReference type="ARBA" id="ARBA00010763"/>
    </source>
</evidence>
<dbReference type="PANTHER" id="PTHR10192:SF5">
    <property type="entry name" value="GEPHYRIN"/>
    <property type="match status" value="1"/>
</dbReference>
<dbReference type="InterPro" id="IPR036135">
    <property type="entry name" value="MoeA_linker/N_sf"/>
</dbReference>
<comment type="catalytic activity">
    <reaction evidence="5">
        <text>adenylyl-molybdopterin + molybdate = Mo-molybdopterin + AMP + H(+)</text>
        <dbReference type="Rhea" id="RHEA:35047"/>
        <dbReference type="ChEBI" id="CHEBI:15378"/>
        <dbReference type="ChEBI" id="CHEBI:36264"/>
        <dbReference type="ChEBI" id="CHEBI:62727"/>
        <dbReference type="ChEBI" id="CHEBI:71302"/>
        <dbReference type="ChEBI" id="CHEBI:456215"/>
        <dbReference type="EC" id="2.10.1.1"/>
    </reaction>
</comment>